<dbReference type="RefSeq" id="XP_005763000.1">
    <property type="nucleotide sequence ID" value="XM_005762943.1"/>
</dbReference>
<dbReference type="AlphaFoldDB" id="A0A0D3IH36"/>
<organism evidence="2 3">
    <name type="scientific">Emiliania huxleyi (strain CCMP1516)</name>
    <dbReference type="NCBI Taxonomy" id="280463"/>
    <lineage>
        <taxon>Eukaryota</taxon>
        <taxon>Haptista</taxon>
        <taxon>Haptophyta</taxon>
        <taxon>Prymnesiophyceae</taxon>
        <taxon>Isochrysidales</taxon>
        <taxon>Noelaerhabdaceae</taxon>
        <taxon>Emiliania</taxon>
    </lineage>
</organism>
<dbReference type="HOGENOM" id="CLU_071181_0_0_1"/>
<dbReference type="Pfam" id="PF00795">
    <property type="entry name" value="CN_hydrolase"/>
    <property type="match status" value="1"/>
</dbReference>
<dbReference type="Proteomes" id="UP000013827">
    <property type="component" value="Unassembled WGS sequence"/>
</dbReference>
<evidence type="ECO:0000313" key="2">
    <source>
        <dbReference type="EnsemblProtists" id="EOD10571"/>
    </source>
</evidence>
<dbReference type="eggNOG" id="ENOG502SQTM">
    <property type="taxonomic scope" value="Eukaryota"/>
</dbReference>
<protein>
    <recommendedName>
        <fullName evidence="1">CN hydrolase domain-containing protein</fullName>
    </recommendedName>
</protein>
<dbReference type="PROSITE" id="PS50263">
    <property type="entry name" value="CN_HYDROLASE"/>
    <property type="match status" value="1"/>
</dbReference>
<reference evidence="3" key="1">
    <citation type="journal article" date="2013" name="Nature">
        <title>Pan genome of the phytoplankton Emiliania underpins its global distribution.</title>
        <authorList>
            <person name="Read B.A."/>
            <person name="Kegel J."/>
            <person name="Klute M.J."/>
            <person name="Kuo A."/>
            <person name="Lefebvre S.C."/>
            <person name="Maumus F."/>
            <person name="Mayer C."/>
            <person name="Miller J."/>
            <person name="Monier A."/>
            <person name="Salamov A."/>
            <person name="Young J."/>
            <person name="Aguilar M."/>
            <person name="Claverie J.M."/>
            <person name="Frickenhaus S."/>
            <person name="Gonzalez K."/>
            <person name="Herman E.K."/>
            <person name="Lin Y.C."/>
            <person name="Napier J."/>
            <person name="Ogata H."/>
            <person name="Sarno A.F."/>
            <person name="Shmutz J."/>
            <person name="Schroeder D."/>
            <person name="de Vargas C."/>
            <person name="Verret F."/>
            <person name="von Dassow P."/>
            <person name="Valentin K."/>
            <person name="Van de Peer Y."/>
            <person name="Wheeler G."/>
            <person name="Dacks J.B."/>
            <person name="Delwiche C.F."/>
            <person name="Dyhrman S.T."/>
            <person name="Glockner G."/>
            <person name="John U."/>
            <person name="Richards T."/>
            <person name="Worden A.Z."/>
            <person name="Zhang X."/>
            <person name="Grigoriev I.V."/>
            <person name="Allen A.E."/>
            <person name="Bidle K."/>
            <person name="Borodovsky M."/>
            <person name="Bowler C."/>
            <person name="Brownlee C."/>
            <person name="Cock J.M."/>
            <person name="Elias M."/>
            <person name="Gladyshev V.N."/>
            <person name="Groth M."/>
            <person name="Guda C."/>
            <person name="Hadaegh A."/>
            <person name="Iglesias-Rodriguez M.D."/>
            <person name="Jenkins J."/>
            <person name="Jones B.M."/>
            <person name="Lawson T."/>
            <person name="Leese F."/>
            <person name="Lindquist E."/>
            <person name="Lobanov A."/>
            <person name="Lomsadze A."/>
            <person name="Malik S.B."/>
            <person name="Marsh M.E."/>
            <person name="Mackinder L."/>
            <person name="Mock T."/>
            <person name="Mueller-Roeber B."/>
            <person name="Pagarete A."/>
            <person name="Parker M."/>
            <person name="Probert I."/>
            <person name="Quesneville H."/>
            <person name="Raines C."/>
            <person name="Rensing S.A."/>
            <person name="Riano-Pachon D.M."/>
            <person name="Richier S."/>
            <person name="Rokitta S."/>
            <person name="Shiraiwa Y."/>
            <person name="Soanes D.M."/>
            <person name="van der Giezen M."/>
            <person name="Wahlund T.M."/>
            <person name="Williams B."/>
            <person name="Wilson W."/>
            <person name="Wolfe G."/>
            <person name="Wurch L.L."/>
        </authorList>
    </citation>
    <scope>NUCLEOTIDE SEQUENCE</scope>
</reference>
<dbReference type="InterPro" id="IPR003010">
    <property type="entry name" value="C-N_Hydrolase"/>
</dbReference>
<keyword evidence="3" id="KW-1185">Reference proteome</keyword>
<dbReference type="EnsemblProtists" id="EOD10571">
    <property type="protein sequence ID" value="EOD10571"/>
    <property type="gene ID" value="EMIHUDRAFT_470961"/>
</dbReference>
<name>A0A0D3IH36_EMIH1</name>
<dbReference type="KEGG" id="ehx:EMIHUDRAFT_470961"/>
<dbReference type="Gene3D" id="3.60.110.10">
    <property type="entry name" value="Carbon-nitrogen hydrolase"/>
    <property type="match status" value="1"/>
</dbReference>
<dbReference type="SUPFAM" id="SSF56317">
    <property type="entry name" value="Carbon-nitrogen hydrolase"/>
    <property type="match status" value="1"/>
</dbReference>
<evidence type="ECO:0000313" key="3">
    <source>
        <dbReference type="Proteomes" id="UP000013827"/>
    </source>
</evidence>
<dbReference type="GeneID" id="17256723"/>
<reference evidence="2" key="2">
    <citation type="submission" date="2024-10" db="UniProtKB">
        <authorList>
            <consortium name="EnsemblProtists"/>
        </authorList>
    </citation>
    <scope>IDENTIFICATION</scope>
</reference>
<sequence>MEPGSSVLAILSNHDPRAWTGSACDGGANATCNLRLFEAAIARGAAAGAGAVLFPEGYALSPDFGTEPWISPAGATPCAAARTTQGDSPLQSGLACAARRQRVAVVANVLVRMGGGEKQIREVVIDAAGAVVSSYGKRHLFPSERWPLGFSPSSDAPTVAPLLGGRVGLLICYEGVYPELSGDWSQVDGLRRDGAQALLWSIGSHLPVDAGAARLARRTGLPVLASADGAAAHAVAATGAPLPPSRSVALRGAVAGYGIIFNFAKEVGSPSAVDRTDYATASGSARGFAQHHSQQLSRAAVCGDAQNINNAARNMRVAHSFMTGLNAPPPCARPRAF</sequence>
<accession>A0A0D3IH36</accession>
<dbReference type="OMA" id="WSRESAC"/>
<dbReference type="PaxDb" id="2903-EOD10571"/>
<feature type="domain" description="CN hydrolase" evidence="1">
    <location>
        <begin position="7"/>
        <end position="275"/>
    </location>
</feature>
<dbReference type="InterPro" id="IPR036526">
    <property type="entry name" value="C-N_Hydrolase_sf"/>
</dbReference>
<proteinExistence type="predicted"/>
<evidence type="ECO:0000259" key="1">
    <source>
        <dbReference type="PROSITE" id="PS50263"/>
    </source>
</evidence>